<dbReference type="Gene3D" id="3.90.1280.20">
    <property type="match status" value="1"/>
</dbReference>
<comment type="caution">
    <text evidence="1">The sequence shown here is derived from an EMBL/GenBank/DDBJ whole genome shotgun (WGS) entry which is preliminary data.</text>
</comment>
<organism evidence="1 2">
    <name type="scientific">Saccharopolyspora kobensis</name>
    <dbReference type="NCBI Taxonomy" id="146035"/>
    <lineage>
        <taxon>Bacteria</taxon>
        <taxon>Bacillati</taxon>
        <taxon>Actinomycetota</taxon>
        <taxon>Actinomycetes</taxon>
        <taxon>Pseudonocardiales</taxon>
        <taxon>Pseudonocardiaceae</taxon>
        <taxon>Saccharopolyspora</taxon>
    </lineage>
</organism>
<evidence type="ECO:0000313" key="1">
    <source>
        <dbReference type="EMBL" id="SFF11813.1"/>
    </source>
</evidence>
<dbReference type="EMBL" id="FOME01000019">
    <property type="protein sequence ID" value="SFF11813.1"/>
    <property type="molecule type" value="Genomic_DNA"/>
</dbReference>
<keyword evidence="2" id="KW-1185">Reference proteome</keyword>
<sequence>LRRSGSHLATAVDTTGAPIGVVAMEDLVEEYVGTVRDTTHVR</sequence>
<dbReference type="InterPro" id="IPR046342">
    <property type="entry name" value="CBS_dom_sf"/>
</dbReference>
<evidence type="ECO:0000313" key="2">
    <source>
        <dbReference type="Proteomes" id="UP000199690"/>
    </source>
</evidence>
<feature type="non-terminal residue" evidence="1">
    <location>
        <position position="1"/>
    </location>
</feature>
<accession>A0ABY1E7C0</accession>
<evidence type="ECO:0008006" key="3">
    <source>
        <dbReference type="Google" id="ProtNLM"/>
    </source>
</evidence>
<proteinExistence type="predicted"/>
<reference evidence="1 2" key="1">
    <citation type="submission" date="2016-10" db="EMBL/GenBank/DDBJ databases">
        <authorList>
            <person name="Varghese N."/>
            <person name="Submissions S."/>
        </authorList>
    </citation>
    <scope>NUCLEOTIDE SEQUENCE [LARGE SCALE GENOMIC DNA]</scope>
    <source>
        <strain evidence="1 2">CGMCC 4.3529</strain>
    </source>
</reference>
<name>A0ABY1E7C0_9PSEU</name>
<dbReference type="Proteomes" id="UP000199690">
    <property type="component" value="Unassembled WGS sequence"/>
</dbReference>
<gene>
    <name evidence="1" type="ORF">SAMN05216506_119120</name>
</gene>
<protein>
    <recommendedName>
        <fullName evidence="3">CBS domain-containing protein</fullName>
    </recommendedName>
</protein>
<dbReference type="SUPFAM" id="SSF54631">
    <property type="entry name" value="CBS-domain pair"/>
    <property type="match status" value="1"/>
</dbReference>